<dbReference type="GO" id="GO:0008270">
    <property type="term" value="F:zinc ion binding"/>
    <property type="evidence" value="ECO:0007669"/>
    <property type="project" value="UniProtKB-UniRule"/>
</dbReference>
<keyword evidence="7" id="KW-0698">rRNA processing</keyword>
<sequence length="139" mass="16430">MIEFNYETDFSLENELVISQWITQVIESENKTLGEINFIFCDDEYLLDINRTHLQHDYYTDIISFDYTFGNEIAGDFFISIDRVRENALEYLETLANELIRVMVHGILHCCGYNDKSPDDEVIMRSKEDEKLALFHVEQ</sequence>
<dbReference type="AlphaFoldDB" id="A0A543G2Z1"/>
<dbReference type="PANTHER" id="PTHR46986">
    <property type="entry name" value="ENDORIBONUCLEASE YBEY, CHLOROPLASTIC"/>
    <property type="match status" value="1"/>
</dbReference>
<accession>A0A543G2Z1</accession>
<dbReference type="EC" id="3.1.-.-" evidence="7"/>
<comment type="subcellular location">
    <subcellularLocation>
        <location evidence="7">Cytoplasm</location>
    </subcellularLocation>
</comment>
<dbReference type="GO" id="GO:0004521">
    <property type="term" value="F:RNA endonuclease activity"/>
    <property type="evidence" value="ECO:0007669"/>
    <property type="project" value="UniProtKB-UniRule"/>
</dbReference>
<keyword evidence="4 7" id="KW-0255">Endonuclease</keyword>
<evidence type="ECO:0000256" key="5">
    <source>
        <dbReference type="ARBA" id="ARBA00022801"/>
    </source>
</evidence>
<evidence type="ECO:0000256" key="4">
    <source>
        <dbReference type="ARBA" id="ARBA00022759"/>
    </source>
</evidence>
<reference evidence="8 9" key="1">
    <citation type="submission" date="2019-06" db="EMBL/GenBank/DDBJ databases">
        <title>Genomic Encyclopedia of Archaeal and Bacterial Type Strains, Phase II (KMG-II): from individual species to whole genera.</title>
        <authorList>
            <person name="Goeker M."/>
        </authorList>
    </citation>
    <scope>NUCLEOTIDE SEQUENCE [LARGE SCALE GENOMIC DNA]</scope>
    <source>
        <strain evidence="8 9">DSM 24789</strain>
    </source>
</reference>
<dbReference type="GO" id="GO:0004222">
    <property type="term" value="F:metalloendopeptidase activity"/>
    <property type="evidence" value="ECO:0007669"/>
    <property type="project" value="InterPro"/>
</dbReference>
<proteinExistence type="inferred from homology"/>
<evidence type="ECO:0000313" key="8">
    <source>
        <dbReference type="EMBL" id="TQM40442.1"/>
    </source>
</evidence>
<dbReference type="GO" id="GO:0006364">
    <property type="term" value="P:rRNA processing"/>
    <property type="evidence" value="ECO:0007669"/>
    <property type="project" value="UniProtKB-UniRule"/>
</dbReference>
<dbReference type="RefSeq" id="WP_089079698.1">
    <property type="nucleotide sequence ID" value="NZ_VFPJ01000001.1"/>
</dbReference>
<evidence type="ECO:0000256" key="7">
    <source>
        <dbReference type="HAMAP-Rule" id="MF_00009"/>
    </source>
</evidence>
<dbReference type="SUPFAM" id="SSF55486">
    <property type="entry name" value="Metalloproteases ('zincins'), catalytic domain"/>
    <property type="match status" value="1"/>
</dbReference>
<keyword evidence="7" id="KW-0690">Ribosome biogenesis</keyword>
<dbReference type="EMBL" id="VFPJ01000001">
    <property type="protein sequence ID" value="TQM40442.1"/>
    <property type="molecule type" value="Genomic_DNA"/>
</dbReference>
<protein>
    <recommendedName>
        <fullName evidence="7">Endoribonuclease YbeY</fullName>
        <ecNumber evidence="7">3.1.-.-</ecNumber>
    </recommendedName>
</protein>
<evidence type="ECO:0000256" key="1">
    <source>
        <dbReference type="ARBA" id="ARBA00010875"/>
    </source>
</evidence>
<evidence type="ECO:0000256" key="3">
    <source>
        <dbReference type="ARBA" id="ARBA00022723"/>
    </source>
</evidence>
<keyword evidence="2 7" id="KW-0540">Nuclease</keyword>
<dbReference type="GO" id="GO:0005737">
    <property type="term" value="C:cytoplasm"/>
    <property type="evidence" value="ECO:0007669"/>
    <property type="project" value="UniProtKB-SubCell"/>
</dbReference>
<dbReference type="HAMAP" id="MF_00009">
    <property type="entry name" value="Endoribonucl_YbeY"/>
    <property type="match status" value="1"/>
</dbReference>
<dbReference type="PANTHER" id="PTHR46986:SF1">
    <property type="entry name" value="ENDORIBONUCLEASE YBEY, CHLOROPLASTIC"/>
    <property type="match status" value="1"/>
</dbReference>
<comment type="cofactor">
    <cofactor evidence="7">
        <name>Zn(2+)</name>
        <dbReference type="ChEBI" id="CHEBI:29105"/>
    </cofactor>
    <text evidence="7">Binds 1 zinc ion.</text>
</comment>
<evidence type="ECO:0000256" key="2">
    <source>
        <dbReference type="ARBA" id="ARBA00022722"/>
    </source>
</evidence>
<feature type="binding site" evidence="7">
    <location>
        <position position="109"/>
    </location>
    <ligand>
        <name>Zn(2+)</name>
        <dbReference type="ChEBI" id="CHEBI:29105"/>
        <note>catalytic</note>
    </ligand>
</feature>
<dbReference type="InterPro" id="IPR002036">
    <property type="entry name" value="YbeY"/>
</dbReference>
<keyword evidence="7" id="KW-0963">Cytoplasm</keyword>
<dbReference type="NCBIfam" id="TIGR00043">
    <property type="entry name" value="rRNA maturation RNase YbeY"/>
    <property type="match status" value="1"/>
</dbReference>
<evidence type="ECO:0000256" key="6">
    <source>
        <dbReference type="ARBA" id="ARBA00022833"/>
    </source>
</evidence>
<name>A0A543G2Z1_9FLAO</name>
<feature type="binding site" evidence="7">
    <location>
        <position position="115"/>
    </location>
    <ligand>
        <name>Zn(2+)</name>
        <dbReference type="ChEBI" id="CHEBI:29105"/>
        <note>catalytic</note>
    </ligand>
</feature>
<dbReference type="InterPro" id="IPR023091">
    <property type="entry name" value="MetalPrtase_cat_dom_sf_prd"/>
</dbReference>
<comment type="caution">
    <text evidence="8">The sequence shown here is derived from an EMBL/GenBank/DDBJ whole genome shotgun (WGS) entry which is preliminary data.</text>
</comment>
<feature type="binding site" evidence="7">
    <location>
        <position position="105"/>
    </location>
    <ligand>
        <name>Zn(2+)</name>
        <dbReference type="ChEBI" id="CHEBI:29105"/>
        <note>catalytic</note>
    </ligand>
</feature>
<keyword evidence="5 7" id="KW-0378">Hydrolase</keyword>
<keyword evidence="6 7" id="KW-0862">Zinc</keyword>
<keyword evidence="3 7" id="KW-0479">Metal-binding</keyword>
<dbReference type="Pfam" id="PF02130">
    <property type="entry name" value="YbeY"/>
    <property type="match status" value="1"/>
</dbReference>
<dbReference type="Gene3D" id="3.40.390.30">
    <property type="entry name" value="Metalloproteases ('zincins'), catalytic domain"/>
    <property type="match status" value="1"/>
</dbReference>
<comment type="function">
    <text evidence="7">Single strand-specific metallo-endoribonuclease involved in late-stage 70S ribosome quality control and in maturation of the 3' terminus of the 16S rRNA.</text>
</comment>
<gene>
    <name evidence="7" type="primary">ybeY</name>
    <name evidence="8" type="ORF">BC670_1329</name>
</gene>
<dbReference type="Proteomes" id="UP000320773">
    <property type="component" value="Unassembled WGS sequence"/>
</dbReference>
<organism evidence="8 9">
    <name type="scientific">Flavobacterium branchiophilum</name>
    <dbReference type="NCBI Taxonomy" id="55197"/>
    <lineage>
        <taxon>Bacteria</taxon>
        <taxon>Pseudomonadati</taxon>
        <taxon>Bacteroidota</taxon>
        <taxon>Flavobacteriia</taxon>
        <taxon>Flavobacteriales</taxon>
        <taxon>Flavobacteriaceae</taxon>
        <taxon>Flavobacterium</taxon>
    </lineage>
</organism>
<comment type="similarity">
    <text evidence="1 7">Belongs to the endoribonuclease YbeY family.</text>
</comment>
<evidence type="ECO:0000313" key="9">
    <source>
        <dbReference type="Proteomes" id="UP000320773"/>
    </source>
</evidence>